<reference evidence="7" key="1">
    <citation type="submission" date="2017-06" db="EMBL/GenBank/DDBJ databases">
        <title>Genome analysis of Fimbriiglobus ruber SP5, the first member of the order Planctomycetales with confirmed chitinolytic capability.</title>
        <authorList>
            <person name="Ravin N.V."/>
            <person name="Rakitin A.L."/>
            <person name="Ivanova A.A."/>
            <person name="Beletsky A.V."/>
            <person name="Kulichevskaya I.S."/>
            <person name="Mardanov A.V."/>
            <person name="Dedysh S.N."/>
        </authorList>
    </citation>
    <scope>NUCLEOTIDE SEQUENCE [LARGE SCALE GENOMIC DNA]</scope>
    <source>
        <strain evidence="7">SP5</strain>
    </source>
</reference>
<keyword evidence="2" id="KW-0805">Transcription regulation</keyword>
<dbReference type="PANTHER" id="PTHR43133">
    <property type="entry name" value="RNA POLYMERASE ECF-TYPE SIGMA FACTO"/>
    <property type="match status" value="1"/>
</dbReference>
<dbReference type="AlphaFoldDB" id="A0A225DEH8"/>
<organism evidence="6 7">
    <name type="scientific">Fimbriiglobus ruber</name>
    <dbReference type="NCBI Taxonomy" id="1908690"/>
    <lineage>
        <taxon>Bacteria</taxon>
        <taxon>Pseudomonadati</taxon>
        <taxon>Planctomycetota</taxon>
        <taxon>Planctomycetia</taxon>
        <taxon>Gemmatales</taxon>
        <taxon>Gemmataceae</taxon>
        <taxon>Fimbriiglobus</taxon>
    </lineage>
</organism>
<evidence type="ECO:0000313" key="7">
    <source>
        <dbReference type="Proteomes" id="UP000214646"/>
    </source>
</evidence>
<keyword evidence="7" id="KW-1185">Reference proteome</keyword>
<dbReference type="InterPro" id="IPR014284">
    <property type="entry name" value="RNA_pol_sigma-70_dom"/>
</dbReference>
<dbReference type="GO" id="GO:0006352">
    <property type="term" value="P:DNA-templated transcription initiation"/>
    <property type="evidence" value="ECO:0007669"/>
    <property type="project" value="InterPro"/>
</dbReference>
<evidence type="ECO:0000259" key="5">
    <source>
        <dbReference type="Pfam" id="PF08281"/>
    </source>
</evidence>
<comment type="similarity">
    <text evidence="1">Belongs to the sigma-70 factor family. ECF subfamily.</text>
</comment>
<dbReference type="InterPro" id="IPR039425">
    <property type="entry name" value="RNA_pol_sigma-70-like"/>
</dbReference>
<dbReference type="Gene3D" id="1.10.1740.10">
    <property type="match status" value="1"/>
</dbReference>
<protein>
    <submittedName>
        <fullName evidence="6">RNA polymerase sigma-70 factor</fullName>
    </submittedName>
</protein>
<dbReference type="GO" id="GO:0003677">
    <property type="term" value="F:DNA binding"/>
    <property type="evidence" value="ECO:0007669"/>
    <property type="project" value="InterPro"/>
</dbReference>
<keyword evidence="4" id="KW-0804">Transcription</keyword>
<keyword evidence="3" id="KW-0731">Sigma factor</keyword>
<dbReference type="Pfam" id="PF08281">
    <property type="entry name" value="Sigma70_r4_2"/>
    <property type="match status" value="1"/>
</dbReference>
<evidence type="ECO:0000256" key="4">
    <source>
        <dbReference type="ARBA" id="ARBA00023163"/>
    </source>
</evidence>
<evidence type="ECO:0000256" key="2">
    <source>
        <dbReference type="ARBA" id="ARBA00023015"/>
    </source>
</evidence>
<evidence type="ECO:0000256" key="1">
    <source>
        <dbReference type="ARBA" id="ARBA00010641"/>
    </source>
</evidence>
<dbReference type="EMBL" id="NIDE01000014">
    <property type="protein sequence ID" value="OWK38054.1"/>
    <property type="molecule type" value="Genomic_DNA"/>
</dbReference>
<dbReference type="Proteomes" id="UP000214646">
    <property type="component" value="Unassembled WGS sequence"/>
</dbReference>
<dbReference type="Gene3D" id="1.10.10.10">
    <property type="entry name" value="Winged helix-like DNA-binding domain superfamily/Winged helix DNA-binding domain"/>
    <property type="match status" value="1"/>
</dbReference>
<evidence type="ECO:0000313" key="6">
    <source>
        <dbReference type="EMBL" id="OWK38054.1"/>
    </source>
</evidence>
<gene>
    <name evidence="6" type="ORF">FRUB_07174</name>
</gene>
<dbReference type="NCBIfam" id="TIGR02937">
    <property type="entry name" value="sigma70-ECF"/>
    <property type="match status" value="1"/>
</dbReference>
<sequence>MSLTPIDRDLLQRCLTKQPGSWNDFVDRFLSLIYHVIQHTSHLRSARVNPEDVEDIAAEVLLQIVAEDYKVLRQFRGQANLATYLTVIARRICIHELNRRQTVREAIRKGDVKTPIELPDDSPAAQKGMESLDEVESLLRRLSGKDREVVRLFYLEGRTYEEISTELNIPVNTIGALLSRARKKLREMHVSNAEIPAIKPKVKKERKAKKKA</sequence>
<accession>A0A225DEH8</accession>
<comment type="caution">
    <text evidence="6">The sequence shown here is derived from an EMBL/GenBank/DDBJ whole genome shotgun (WGS) entry which is preliminary data.</text>
</comment>
<dbReference type="CDD" id="cd06171">
    <property type="entry name" value="Sigma70_r4"/>
    <property type="match status" value="1"/>
</dbReference>
<proteinExistence type="inferred from homology"/>
<dbReference type="InterPro" id="IPR036388">
    <property type="entry name" value="WH-like_DNA-bd_sf"/>
</dbReference>
<name>A0A225DEH8_9BACT</name>
<dbReference type="PANTHER" id="PTHR43133:SF51">
    <property type="entry name" value="RNA POLYMERASE SIGMA FACTOR"/>
    <property type="match status" value="1"/>
</dbReference>
<dbReference type="GO" id="GO:0016987">
    <property type="term" value="F:sigma factor activity"/>
    <property type="evidence" value="ECO:0007669"/>
    <property type="project" value="UniProtKB-KW"/>
</dbReference>
<dbReference type="InterPro" id="IPR013325">
    <property type="entry name" value="RNA_pol_sigma_r2"/>
</dbReference>
<dbReference type="InterPro" id="IPR013324">
    <property type="entry name" value="RNA_pol_sigma_r3/r4-like"/>
</dbReference>
<feature type="domain" description="RNA polymerase sigma factor 70 region 4 type 2" evidence="5">
    <location>
        <begin position="133"/>
        <end position="185"/>
    </location>
</feature>
<evidence type="ECO:0000256" key="3">
    <source>
        <dbReference type="ARBA" id="ARBA00023082"/>
    </source>
</evidence>
<dbReference type="SUPFAM" id="SSF88659">
    <property type="entry name" value="Sigma3 and sigma4 domains of RNA polymerase sigma factors"/>
    <property type="match status" value="1"/>
</dbReference>
<dbReference type="InterPro" id="IPR013249">
    <property type="entry name" value="RNA_pol_sigma70_r4_t2"/>
</dbReference>
<dbReference type="SUPFAM" id="SSF88946">
    <property type="entry name" value="Sigma2 domain of RNA polymerase sigma factors"/>
    <property type="match status" value="1"/>
</dbReference>